<protein>
    <submittedName>
        <fullName evidence="8">Cytochrome b</fullName>
    </submittedName>
</protein>
<gene>
    <name evidence="8" type="ORF">SAMN05661077_2002</name>
</gene>
<evidence type="ECO:0000256" key="2">
    <source>
        <dbReference type="ARBA" id="ARBA00022475"/>
    </source>
</evidence>
<sequence length="231" mass="24912">MTSASFGKRRVAVWDGPLRLFHWSLVALIGFGWWSGEQGLDWMDAHMLAGQAVLGLVAFRLLWGLWGSRHARFADFLAGPRRVVAELRGLLRGRPEPHLGHGPAGGWAVMLILLLVGAQAFTGLFASDDILTDGPLVGTLPGDIESFLNSAHYTLFDVLLWVVGLHVAAVVVVYPLLAREDLVRPMITGWKRLASAATGRPERFGWGVVLRGLLLMVACLAAVYGGIAAAG</sequence>
<feature type="transmembrane region" description="Helical" evidence="6">
    <location>
        <begin position="48"/>
        <end position="66"/>
    </location>
</feature>
<reference evidence="9" key="1">
    <citation type="submission" date="2016-10" db="EMBL/GenBank/DDBJ databases">
        <authorList>
            <person name="Varghese N."/>
        </authorList>
    </citation>
    <scope>NUCLEOTIDE SEQUENCE [LARGE SCALE GENOMIC DNA]</scope>
    <source>
        <strain evidence="9">HL 19</strain>
    </source>
</reference>
<keyword evidence="4 6" id="KW-1133">Transmembrane helix</keyword>
<dbReference type="GO" id="GO:0022904">
    <property type="term" value="P:respiratory electron transport chain"/>
    <property type="evidence" value="ECO:0007669"/>
    <property type="project" value="InterPro"/>
</dbReference>
<dbReference type="GO" id="GO:0020037">
    <property type="term" value="F:heme binding"/>
    <property type="evidence" value="ECO:0007669"/>
    <property type="project" value="TreeGrafter"/>
</dbReference>
<dbReference type="STRING" id="381306.AN478_03880"/>
<keyword evidence="3 6" id="KW-0812">Transmembrane</keyword>
<evidence type="ECO:0000259" key="7">
    <source>
        <dbReference type="Pfam" id="PF01292"/>
    </source>
</evidence>
<feature type="transmembrane region" description="Helical" evidence="6">
    <location>
        <begin position="208"/>
        <end position="230"/>
    </location>
</feature>
<keyword evidence="5 6" id="KW-0472">Membrane</keyword>
<proteinExistence type="predicted"/>
<feature type="transmembrane region" description="Helical" evidence="6">
    <location>
        <begin position="158"/>
        <end position="177"/>
    </location>
</feature>
<feature type="transmembrane region" description="Helical" evidence="6">
    <location>
        <begin position="20"/>
        <end position="36"/>
    </location>
</feature>
<dbReference type="Pfam" id="PF01292">
    <property type="entry name" value="Ni_hydr_CYTB"/>
    <property type="match status" value="1"/>
</dbReference>
<dbReference type="RefSeq" id="WP_054965314.1">
    <property type="nucleotide sequence ID" value="NZ_FMUN01000005.1"/>
</dbReference>
<dbReference type="PANTHER" id="PTHR30485">
    <property type="entry name" value="NI/FE-HYDROGENASE 1 B-TYPE CYTOCHROME SUBUNIT"/>
    <property type="match status" value="1"/>
</dbReference>
<dbReference type="PANTHER" id="PTHR30485:SF2">
    <property type="entry name" value="BLL0597 PROTEIN"/>
    <property type="match status" value="1"/>
</dbReference>
<dbReference type="EMBL" id="FMUN01000005">
    <property type="protein sequence ID" value="SCY39715.1"/>
    <property type="molecule type" value="Genomic_DNA"/>
</dbReference>
<dbReference type="InterPro" id="IPR016174">
    <property type="entry name" value="Di-haem_cyt_TM"/>
</dbReference>
<evidence type="ECO:0000313" key="8">
    <source>
        <dbReference type="EMBL" id="SCY39715.1"/>
    </source>
</evidence>
<dbReference type="SUPFAM" id="SSF81342">
    <property type="entry name" value="Transmembrane di-heme cytochromes"/>
    <property type="match status" value="1"/>
</dbReference>
<evidence type="ECO:0000313" key="9">
    <source>
        <dbReference type="Proteomes" id="UP000183104"/>
    </source>
</evidence>
<dbReference type="AlphaFoldDB" id="A0A0P9C7Y2"/>
<feature type="domain" description="Cytochrome b561 bacterial/Ni-hydrogenase" evidence="7">
    <location>
        <begin position="13"/>
        <end position="189"/>
    </location>
</feature>
<dbReference type="InterPro" id="IPR011577">
    <property type="entry name" value="Cyt_b561_bac/Ni-Hgenase"/>
</dbReference>
<dbReference type="InterPro" id="IPR051542">
    <property type="entry name" value="Hydrogenase_cytochrome"/>
</dbReference>
<comment type="subcellular location">
    <subcellularLocation>
        <location evidence="1">Cell membrane</location>
        <topology evidence="1">Multi-pass membrane protein</topology>
    </subcellularLocation>
</comment>
<keyword evidence="9" id="KW-1185">Reference proteome</keyword>
<dbReference type="GO" id="GO:0009055">
    <property type="term" value="F:electron transfer activity"/>
    <property type="evidence" value="ECO:0007669"/>
    <property type="project" value="InterPro"/>
</dbReference>
<evidence type="ECO:0000256" key="1">
    <source>
        <dbReference type="ARBA" id="ARBA00004651"/>
    </source>
</evidence>
<evidence type="ECO:0000256" key="5">
    <source>
        <dbReference type="ARBA" id="ARBA00023136"/>
    </source>
</evidence>
<dbReference type="Proteomes" id="UP000183104">
    <property type="component" value="Unassembled WGS sequence"/>
</dbReference>
<accession>A0A0P9C7Y2</accession>
<organism evidence="8 9">
    <name type="scientific">Thiohalorhabdus denitrificans</name>
    <dbReference type="NCBI Taxonomy" id="381306"/>
    <lineage>
        <taxon>Bacteria</taxon>
        <taxon>Pseudomonadati</taxon>
        <taxon>Pseudomonadota</taxon>
        <taxon>Gammaproteobacteria</taxon>
        <taxon>Thiohalorhabdales</taxon>
        <taxon>Thiohalorhabdaceae</taxon>
        <taxon>Thiohalorhabdus</taxon>
    </lineage>
</organism>
<dbReference type="Gene3D" id="1.20.950.20">
    <property type="entry name" value="Transmembrane di-heme cytochromes, Chain C"/>
    <property type="match status" value="1"/>
</dbReference>
<dbReference type="GO" id="GO:0005886">
    <property type="term" value="C:plasma membrane"/>
    <property type="evidence" value="ECO:0007669"/>
    <property type="project" value="UniProtKB-SubCell"/>
</dbReference>
<evidence type="ECO:0000256" key="6">
    <source>
        <dbReference type="SAM" id="Phobius"/>
    </source>
</evidence>
<name>A0A0P9C7Y2_9GAMM</name>
<feature type="transmembrane region" description="Helical" evidence="6">
    <location>
        <begin position="104"/>
        <end position="126"/>
    </location>
</feature>
<evidence type="ECO:0000256" key="4">
    <source>
        <dbReference type="ARBA" id="ARBA00022989"/>
    </source>
</evidence>
<evidence type="ECO:0000256" key="3">
    <source>
        <dbReference type="ARBA" id="ARBA00022692"/>
    </source>
</evidence>
<keyword evidence="2" id="KW-1003">Cell membrane</keyword>